<dbReference type="GO" id="GO:0103117">
    <property type="term" value="F:UDP-3-O-acyl-N-acetylglucosamine deacetylase activity"/>
    <property type="evidence" value="ECO:0007669"/>
    <property type="project" value="UniProtKB-UniRule"/>
</dbReference>
<dbReference type="NCBIfam" id="TIGR00325">
    <property type="entry name" value="lpxC"/>
    <property type="match status" value="1"/>
</dbReference>
<organism evidence="13 14">
    <name type="scientific">Candidatus Scalindua brodae</name>
    <dbReference type="NCBI Taxonomy" id="237368"/>
    <lineage>
        <taxon>Bacteria</taxon>
        <taxon>Pseudomonadati</taxon>
        <taxon>Planctomycetota</taxon>
        <taxon>Candidatus Brocadiia</taxon>
        <taxon>Candidatus Brocadiales</taxon>
        <taxon>Candidatus Scalinduaceae</taxon>
        <taxon>Candidatus Scalindua</taxon>
    </lineage>
</organism>
<dbReference type="PANTHER" id="PTHR33694">
    <property type="entry name" value="UDP-3-O-ACYL-N-ACETYLGLUCOSAMINE DEACETYLASE 1, MITOCHONDRIAL-RELATED"/>
    <property type="match status" value="1"/>
</dbReference>
<comment type="catalytic activity">
    <reaction evidence="11 12">
        <text>a UDP-3-O-[(3R)-3-hydroxyacyl]-N-acetyl-alpha-D-glucosamine + H2O = a UDP-3-O-[(3R)-3-hydroxyacyl]-alpha-D-glucosamine + acetate</text>
        <dbReference type="Rhea" id="RHEA:67816"/>
        <dbReference type="ChEBI" id="CHEBI:15377"/>
        <dbReference type="ChEBI" id="CHEBI:30089"/>
        <dbReference type="ChEBI" id="CHEBI:137740"/>
        <dbReference type="ChEBI" id="CHEBI:173225"/>
        <dbReference type="EC" id="3.5.1.108"/>
    </reaction>
</comment>
<feature type="active site" description="Proton donor" evidence="12">
    <location>
        <position position="270"/>
    </location>
</feature>
<dbReference type="GO" id="GO:0046872">
    <property type="term" value="F:metal ion binding"/>
    <property type="evidence" value="ECO:0007669"/>
    <property type="project" value="UniProtKB-KW"/>
</dbReference>
<dbReference type="InterPro" id="IPR015870">
    <property type="entry name" value="UDP-acyl_N-AcGlcN_deAcase_N"/>
</dbReference>
<evidence type="ECO:0000313" key="14">
    <source>
        <dbReference type="Proteomes" id="UP000030652"/>
    </source>
</evidence>
<dbReference type="AlphaFoldDB" id="A0A0B0EK39"/>
<evidence type="ECO:0000256" key="12">
    <source>
        <dbReference type="HAMAP-Rule" id="MF_00388"/>
    </source>
</evidence>
<keyword evidence="8 12" id="KW-0378">Hydrolase</keyword>
<dbReference type="Gene3D" id="3.30.230.20">
    <property type="entry name" value="lpxc deacetylase, domain 1"/>
    <property type="match status" value="1"/>
</dbReference>
<evidence type="ECO:0000256" key="5">
    <source>
        <dbReference type="ARBA" id="ARBA00022516"/>
    </source>
</evidence>
<evidence type="ECO:0000313" key="13">
    <source>
        <dbReference type="EMBL" id="KHE92356.1"/>
    </source>
</evidence>
<evidence type="ECO:0000256" key="2">
    <source>
        <dbReference type="ARBA" id="ARBA00002923"/>
    </source>
</evidence>
<reference evidence="13 14" key="1">
    <citation type="submission" date="2014-10" db="EMBL/GenBank/DDBJ databases">
        <title>Draft genome of anammox bacterium scalindua brodae, obtained using differential coverage binning of sequence data from two enrichment reactors.</title>
        <authorList>
            <person name="Speth D.R."/>
            <person name="Russ L."/>
            <person name="Kartal B."/>
            <person name="Op den Camp H.J."/>
            <person name="Dutilh B.E."/>
            <person name="Jetten M.S."/>
        </authorList>
    </citation>
    <scope>NUCLEOTIDE SEQUENCE [LARGE SCALE GENOMIC DNA]</scope>
    <source>
        <strain evidence="13">RU1</strain>
    </source>
</reference>
<keyword evidence="10 12" id="KW-0443">Lipid metabolism</keyword>
<accession>A0A0B0EK39</accession>
<keyword evidence="9 12" id="KW-0862">Zinc</keyword>
<dbReference type="GO" id="GO:0009245">
    <property type="term" value="P:lipid A biosynthetic process"/>
    <property type="evidence" value="ECO:0007669"/>
    <property type="project" value="UniProtKB-UniRule"/>
</dbReference>
<evidence type="ECO:0000256" key="4">
    <source>
        <dbReference type="ARBA" id="ARBA00012745"/>
    </source>
</evidence>
<feature type="binding site" evidence="12">
    <location>
        <position position="247"/>
    </location>
    <ligand>
        <name>Zn(2+)</name>
        <dbReference type="ChEBI" id="CHEBI:29105"/>
    </ligand>
</feature>
<evidence type="ECO:0000256" key="3">
    <source>
        <dbReference type="ARBA" id="ARBA00005002"/>
    </source>
</evidence>
<dbReference type="Proteomes" id="UP000030652">
    <property type="component" value="Unassembled WGS sequence"/>
</dbReference>
<evidence type="ECO:0000256" key="1">
    <source>
        <dbReference type="ARBA" id="ARBA00001947"/>
    </source>
</evidence>
<dbReference type="EMBL" id="JRYO01000135">
    <property type="protein sequence ID" value="KHE92356.1"/>
    <property type="molecule type" value="Genomic_DNA"/>
</dbReference>
<comment type="cofactor">
    <cofactor evidence="1 12">
        <name>Zn(2+)</name>
        <dbReference type="ChEBI" id="CHEBI:29105"/>
    </cofactor>
</comment>
<feature type="binding site" evidence="12">
    <location>
        <position position="243"/>
    </location>
    <ligand>
        <name>Zn(2+)</name>
        <dbReference type="ChEBI" id="CHEBI:29105"/>
    </ligand>
</feature>
<dbReference type="SUPFAM" id="SSF54211">
    <property type="entry name" value="Ribosomal protein S5 domain 2-like"/>
    <property type="match status" value="2"/>
</dbReference>
<evidence type="ECO:0000256" key="8">
    <source>
        <dbReference type="ARBA" id="ARBA00022801"/>
    </source>
</evidence>
<gene>
    <name evidence="12" type="primary">lpxC</name>
    <name evidence="13" type="ORF">SCABRO_01913</name>
</gene>
<evidence type="ECO:0000256" key="10">
    <source>
        <dbReference type="ARBA" id="ARBA00023098"/>
    </source>
</evidence>
<dbReference type="InterPro" id="IPR020568">
    <property type="entry name" value="Ribosomal_Su5_D2-typ_SF"/>
</dbReference>
<dbReference type="PATRIC" id="fig|237368.3.peg.2079"/>
<feature type="binding site" evidence="12">
    <location>
        <position position="79"/>
    </location>
    <ligand>
        <name>Zn(2+)</name>
        <dbReference type="ChEBI" id="CHEBI:29105"/>
    </ligand>
</feature>
<dbReference type="GO" id="GO:0016020">
    <property type="term" value="C:membrane"/>
    <property type="evidence" value="ECO:0007669"/>
    <property type="project" value="GOC"/>
</dbReference>
<dbReference type="EC" id="3.5.1.108" evidence="4 12"/>
<comment type="similarity">
    <text evidence="12">Belongs to the LpxC family.</text>
</comment>
<name>A0A0B0EK39_9BACT</name>
<protein>
    <recommendedName>
        <fullName evidence="4 12">UDP-3-O-acyl-N-acetylglucosamine deacetylase</fullName>
        <shortName evidence="12">UDP-3-O-acyl-GlcNAc deacetylase</shortName>
        <ecNumber evidence="4 12">3.5.1.108</ecNumber>
    </recommendedName>
    <alternativeName>
        <fullName evidence="12">UDP-3-O-[R-3-hydroxymyristoyl]-N-acetylglucosamine deacetylase</fullName>
    </alternativeName>
</protein>
<proteinExistence type="inferred from homology"/>
<comment type="caution">
    <text evidence="13">The sequence shown here is derived from an EMBL/GenBank/DDBJ whole genome shotgun (WGS) entry which is preliminary data.</text>
</comment>
<sequence>MDTHQRTISRIVEYSGIGLFTGEEVKLRFKPSPAGTGIIFVRTDIEGHPRVPANIEMLYDTRRLVTLEKNGVGVKSVEHVMAALAGIGIDNIEIEVNSSEVPAGDGSSLLFLQLLKGTGIKTLAEPKNTFYLQEEIRVSNGDASMVALPYDKGLSLSYILDFNGSFLNRQCFEIEMTENNFRAQIAPARTFGLYTVIEEYKKLGLGKGVTDDNSLILQEDGTVTKPLSMTPAELRFPNECVRHKILDMIGDLYLTNLTLHARIVATKSGHYLNTRLAEKIFECFKNKTHKQA</sequence>
<keyword evidence="7 12" id="KW-0479">Metal-binding</keyword>
<dbReference type="PANTHER" id="PTHR33694:SF1">
    <property type="entry name" value="UDP-3-O-ACYL-N-ACETYLGLUCOSAMINE DEACETYLASE 1, MITOCHONDRIAL-RELATED"/>
    <property type="match status" value="1"/>
</dbReference>
<comment type="pathway">
    <text evidence="3 12">Glycolipid biosynthesis; lipid IV(A) biosynthesis; lipid IV(A) from (3R)-3-hydroxytetradecanoyl-[acyl-carrier-protein] and UDP-N-acetyl-alpha-D-glucosamine: step 2/6.</text>
</comment>
<dbReference type="Gene3D" id="3.30.1700.10">
    <property type="entry name" value="lpxc deacetylase, domain 2"/>
    <property type="match status" value="1"/>
</dbReference>
<comment type="function">
    <text evidence="2 12">Catalyzes the hydrolysis of UDP-3-O-myristoyl-N-acetylglucosamine to form UDP-3-O-myristoylglucosamine and acetate, the committed step in lipid A biosynthesis.</text>
</comment>
<dbReference type="eggNOG" id="COG0774">
    <property type="taxonomic scope" value="Bacteria"/>
</dbReference>
<dbReference type="InterPro" id="IPR004463">
    <property type="entry name" value="UDP-acyl_GlcNac_deAcase"/>
</dbReference>
<dbReference type="InterPro" id="IPR011334">
    <property type="entry name" value="UDP-acyl_GlcNac_deAcase_C"/>
</dbReference>
<evidence type="ECO:0000256" key="11">
    <source>
        <dbReference type="ARBA" id="ARBA00024535"/>
    </source>
</evidence>
<dbReference type="HAMAP" id="MF_00388">
    <property type="entry name" value="LpxC"/>
    <property type="match status" value="1"/>
</dbReference>
<evidence type="ECO:0000256" key="9">
    <source>
        <dbReference type="ARBA" id="ARBA00022833"/>
    </source>
</evidence>
<dbReference type="Pfam" id="PF03331">
    <property type="entry name" value="LpxC"/>
    <property type="match status" value="1"/>
</dbReference>
<keyword evidence="6 12" id="KW-0441">Lipid A biosynthesis</keyword>
<evidence type="ECO:0000256" key="6">
    <source>
        <dbReference type="ARBA" id="ARBA00022556"/>
    </source>
</evidence>
<keyword evidence="5 12" id="KW-0444">Lipid biosynthesis</keyword>
<dbReference type="UniPathway" id="UPA00359">
    <property type="reaction ID" value="UER00478"/>
</dbReference>
<evidence type="ECO:0000256" key="7">
    <source>
        <dbReference type="ARBA" id="ARBA00022723"/>
    </source>
</evidence>